<dbReference type="AlphaFoldDB" id="A0A6M0H1R4"/>
<dbReference type="RefSeq" id="WP_199868881.1">
    <property type="nucleotide sequence ID" value="NZ_JAAGPU010000001.1"/>
</dbReference>
<comment type="caution">
    <text evidence="2">The sequence shown here is derived from an EMBL/GenBank/DDBJ whole genome shotgun (WGS) entry which is preliminary data.</text>
</comment>
<evidence type="ECO:0000313" key="3">
    <source>
        <dbReference type="Proteomes" id="UP000481872"/>
    </source>
</evidence>
<keyword evidence="1" id="KW-1133">Transmembrane helix</keyword>
<proteinExistence type="predicted"/>
<keyword evidence="1" id="KW-0812">Transmembrane</keyword>
<sequence length="138" mass="15843">MSILKNKKGFMMLELVIAMSIILIAVTLILQSMVVNRSIANKLEKDKKFHKSVDTIEKIIVYNTSIDELEKILNKEIYITFDDLEKYHGEKIGSIISDKGDIKISFTEDNGFVKAKIIGIGEYEKNKEYTFVKGIYEK</sequence>
<keyword evidence="1" id="KW-0472">Membrane</keyword>
<organism evidence="2 3">
    <name type="scientific">Clostridium senegalense</name>
    <dbReference type="NCBI Taxonomy" id="1465809"/>
    <lineage>
        <taxon>Bacteria</taxon>
        <taxon>Bacillati</taxon>
        <taxon>Bacillota</taxon>
        <taxon>Clostridia</taxon>
        <taxon>Eubacteriales</taxon>
        <taxon>Clostridiaceae</taxon>
        <taxon>Clostridium</taxon>
    </lineage>
</organism>
<keyword evidence="3" id="KW-1185">Reference proteome</keyword>
<reference evidence="2 3" key="1">
    <citation type="submission" date="2020-02" db="EMBL/GenBank/DDBJ databases">
        <title>Genome assembly of a novel Clostridium senegalense strain.</title>
        <authorList>
            <person name="Gupta T.B."/>
            <person name="Jauregui R."/>
            <person name="Maclean P."/>
            <person name="Nawarathana A."/>
            <person name="Brightwell G."/>
        </authorList>
    </citation>
    <scope>NUCLEOTIDE SEQUENCE [LARGE SCALE GENOMIC DNA]</scope>
    <source>
        <strain evidence="2 3">AGRFS4</strain>
    </source>
</reference>
<feature type="transmembrane region" description="Helical" evidence="1">
    <location>
        <begin position="12"/>
        <end position="34"/>
    </location>
</feature>
<name>A0A6M0H1R4_9CLOT</name>
<dbReference type="Proteomes" id="UP000481872">
    <property type="component" value="Unassembled WGS sequence"/>
</dbReference>
<accession>A0A6M0H1R4</accession>
<evidence type="ECO:0000256" key="1">
    <source>
        <dbReference type="SAM" id="Phobius"/>
    </source>
</evidence>
<protein>
    <submittedName>
        <fullName evidence="2">Type II secretion system protein</fullName>
    </submittedName>
</protein>
<gene>
    <name evidence="2" type="ORF">G3M99_01570</name>
</gene>
<dbReference type="EMBL" id="JAAGPU010000001">
    <property type="protein sequence ID" value="NEU03562.1"/>
    <property type="molecule type" value="Genomic_DNA"/>
</dbReference>
<evidence type="ECO:0000313" key="2">
    <source>
        <dbReference type="EMBL" id="NEU03562.1"/>
    </source>
</evidence>